<name>A0A2X4V054_9GAMM</name>
<keyword evidence="4" id="KW-1185">Reference proteome</keyword>
<evidence type="ECO:0000256" key="1">
    <source>
        <dbReference type="SAM" id="MobiDB-lite"/>
    </source>
</evidence>
<keyword evidence="2" id="KW-0472">Membrane</keyword>
<organism evidence="3 4">
    <name type="scientific">Leminorella richardii</name>
    <dbReference type="NCBI Taxonomy" id="158841"/>
    <lineage>
        <taxon>Bacteria</taxon>
        <taxon>Pseudomonadati</taxon>
        <taxon>Pseudomonadota</taxon>
        <taxon>Gammaproteobacteria</taxon>
        <taxon>Enterobacterales</taxon>
        <taxon>Budviciaceae</taxon>
        <taxon>Leminorella</taxon>
    </lineage>
</organism>
<evidence type="ECO:0000313" key="3">
    <source>
        <dbReference type="EMBL" id="SQI44441.1"/>
    </source>
</evidence>
<keyword evidence="2" id="KW-0812">Transmembrane</keyword>
<dbReference type="AlphaFoldDB" id="A0A2X4V054"/>
<reference evidence="3 4" key="1">
    <citation type="submission" date="2018-06" db="EMBL/GenBank/DDBJ databases">
        <authorList>
            <consortium name="Pathogen Informatics"/>
            <person name="Doyle S."/>
        </authorList>
    </citation>
    <scope>NUCLEOTIDE SEQUENCE [LARGE SCALE GENOMIC DNA]</scope>
    <source>
        <strain evidence="3 4">NCTC12151</strain>
    </source>
</reference>
<dbReference type="KEGG" id="lri:NCTC12151_03677"/>
<protein>
    <submittedName>
        <fullName evidence="3">Uncharacterized protein</fullName>
    </submittedName>
</protein>
<keyword evidence="2" id="KW-1133">Transmembrane helix</keyword>
<evidence type="ECO:0000313" key="4">
    <source>
        <dbReference type="Proteomes" id="UP000249005"/>
    </source>
</evidence>
<dbReference type="EMBL" id="LS483470">
    <property type="protein sequence ID" value="SQI44441.1"/>
    <property type="molecule type" value="Genomic_DNA"/>
</dbReference>
<gene>
    <name evidence="3" type="ORF">NCTC12151_03677</name>
</gene>
<evidence type="ECO:0000256" key="2">
    <source>
        <dbReference type="SAM" id="Phobius"/>
    </source>
</evidence>
<proteinExistence type="predicted"/>
<accession>A0A2X4V054</accession>
<feature type="region of interest" description="Disordered" evidence="1">
    <location>
        <begin position="1"/>
        <end position="32"/>
    </location>
</feature>
<feature type="transmembrane region" description="Helical" evidence="2">
    <location>
        <begin position="143"/>
        <end position="162"/>
    </location>
</feature>
<sequence length="166" mass="18880">MALGADCKIGYNQKRNKPEDADDMTTLTNSETDTQRQTLELLTQLHNTGFITDGQFASVRPILLRRSDLRFNTAYRLFTWLVEQGLVDDRPDRQMAQATIEETVELVEKEAPLIQSEPFIQKTNRSIKQGGGQVPRKEYKTPFYIKLLVGFAIVVFILRTLGDLAS</sequence>
<dbReference type="Proteomes" id="UP000249005">
    <property type="component" value="Chromosome 1"/>
</dbReference>